<organism evidence="1 2">
    <name type="scientific">Cronartium quercuum f. sp. fusiforme G11</name>
    <dbReference type="NCBI Taxonomy" id="708437"/>
    <lineage>
        <taxon>Eukaryota</taxon>
        <taxon>Fungi</taxon>
        <taxon>Dikarya</taxon>
        <taxon>Basidiomycota</taxon>
        <taxon>Pucciniomycotina</taxon>
        <taxon>Pucciniomycetes</taxon>
        <taxon>Pucciniales</taxon>
        <taxon>Coleosporiaceae</taxon>
        <taxon>Cronartium</taxon>
    </lineage>
</organism>
<comment type="caution">
    <text evidence="1">The sequence shown here is derived from an EMBL/GenBank/DDBJ whole genome shotgun (WGS) entry which is preliminary data.</text>
</comment>
<dbReference type="Proteomes" id="UP000886653">
    <property type="component" value="Unassembled WGS sequence"/>
</dbReference>
<evidence type="ECO:0000313" key="2">
    <source>
        <dbReference type="Proteomes" id="UP000886653"/>
    </source>
</evidence>
<gene>
    <name evidence="1" type="ORF">CROQUDRAFT_111750</name>
</gene>
<evidence type="ECO:0000313" key="1">
    <source>
        <dbReference type="EMBL" id="KAG0139114.1"/>
    </source>
</evidence>
<sequence length="184" mass="21037">MFKVVLELMNRRGSMTPVDSPKIQPTVISIHVSHNKVVKTEAKYTVKKPKDLLELLKGISSKEDSAKELLKKLLLDEDLQQILLRSPSQINKWQMALVKFLRSRRNSPPTSPHRSPSFMDLHNTTSIKSSLLFDSPQSTFSKHRFTYTAEGLRPMRRVKKSLQVALARARAIDRATGWLWSGML</sequence>
<name>A0A9P6N7I5_9BASI</name>
<keyword evidence="2" id="KW-1185">Reference proteome</keyword>
<protein>
    <submittedName>
        <fullName evidence="1">Uncharacterized protein</fullName>
    </submittedName>
</protein>
<accession>A0A9P6N7I5</accession>
<dbReference type="AlphaFoldDB" id="A0A9P6N7I5"/>
<dbReference type="EMBL" id="MU167798">
    <property type="protein sequence ID" value="KAG0139114.1"/>
    <property type="molecule type" value="Genomic_DNA"/>
</dbReference>
<proteinExistence type="predicted"/>
<reference evidence="1" key="1">
    <citation type="submission" date="2013-11" db="EMBL/GenBank/DDBJ databases">
        <title>Genome sequence of the fusiform rust pathogen reveals effectors for host alternation and coevolution with pine.</title>
        <authorList>
            <consortium name="DOE Joint Genome Institute"/>
            <person name="Smith K."/>
            <person name="Pendleton A."/>
            <person name="Kubisiak T."/>
            <person name="Anderson C."/>
            <person name="Salamov A."/>
            <person name="Aerts A."/>
            <person name="Riley R."/>
            <person name="Clum A."/>
            <person name="Lindquist E."/>
            <person name="Ence D."/>
            <person name="Campbell M."/>
            <person name="Kronenberg Z."/>
            <person name="Feau N."/>
            <person name="Dhillon B."/>
            <person name="Hamelin R."/>
            <person name="Burleigh J."/>
            <person name="Smith J."/>
            <person name="Yandell M."/>
            <person name="Nelson C."/>
            <person name="Grigoriev I."/>
            <person name="Davis J."/>
        </authorList>
    </citation>
    <scope>NUCLEOTIDE SEQUENCE</scope>
    <source>
        <strain evidence="1">G11</strain>
    </source>
</reference>